<dbReference type="PROSITE" id="PS50005">
    <property type="entry name" value="TPR"/>
    <property type="match status" value="4"/>
</dbReference>
<feature type="domain" description="Signal transduction histidine kinase internal region" evidence="3">
    <location>
        <begin position="546"/>
        <end position="618"/>
    </location>
</feature>
<dbReference type="SUPFAM" id="SSF48452">
    <property type="entry name" value="TPR-like"/>
    <property type="match status" value="2"/>
</dbReference>
<keyword evidence="1" id="KW-0802">TPR repeat</keyword>
<keyword evidence="2" id="KW-0472">Membrane</keyword>
<gene>
    <name evidence="4" type="ORF">N7E81_02320</name>
</gene>
<feature type="repeat" description="TPR" evidence="1">
    <location>
        <begin position="147"/>
        <end position="180"/>
    </location>
</feature>
<keyword evidence="2" id="KW-1133">Transmembrane helix</keyword>
<proteinExistence type="predicted"/>
<dbReference type="InterPro" id="IPR011990">
    <property type="entry name" value="TPR-like_helical_dom_sf"/>
</dbReference>
<keyword evidence="5" id="KW-1185">Reference proteome</keyword>
<organism evidence="4 5">
    <name type="scientific">Reichenbachiella carrageenanivorans</name>
    <dbReference type="NCBI Taxonomy" id="2979869"/>
    <lineage>
        <taxon>Bacteria</taxon>
        <taxon>Pseudomonadati</taxon>
        <taxon>Bacteroidota</taxon>
        <taxon>Cytophagia</taxon>
        <taxon>Cytophagales</taxon>
        <taxon>Reichenbachiellaceae</taxon>
        <taxon>Reichenbachiella</taxon>
    </lineage>
</organism>
<evidence type="ECO:0000313" key="4">
    <source>
        <dbReference type="EMBL" id="UXX79940.1"/>
    </source>
</evidence>
<name>A0ABY6D7V7_9BACT</name>
<keyword evidence="2" id="KW-0812">Transmembrane</keyword>
<dbReference type="Proteomes" id="UP001062165">
    <property type="component" value="Chromosome"/>
</dbReference>
<evidence type="ECO:0000313" key="5">
    <source>
        <dbReference type="Proteomes" id="UP001062165"/>
    </source>
</evidence>
<dbReference type="Gene3D" id="1.25.40.10">
    <property type="entry name" value="Tetratricopeptide repeat domain"/>
    <property type="match status" value="4"/>
</dbReference>
<evidence type="ECO:0000256" key="1">
    <source>
        <dbReference type="PROSITE-ProRule" id="PRU00339"/>
    </source>
</evidence>
<dbReference type="RefSeq" id="WP_263051671.1">
    <property type="nucleotide sequence ID" value="NZ_CP106735.1"/>
</dbReference>
<accession>A0ABY6D7V7</accession>
<dbReference type="PANTHER" id="PTHR10098">
    <property type="entry name" value="RAPSYN-RELATED"/>
    <property type="match status" value="1"/>
</dbReference>
<dbReference type="Pfam" id="PF13424">
    <property type="entry name" value="TPR_12"/>
    <property type="match status" value="2"/>
</dbReference>
<dbReference type="EMBL" id="CP106735">
    <property type="protein sequence ID" value="UXX79940.1"/>
    <property type="molecule type" value="Genomic_DNA"/>
</dbReference>
<dbReference type="InterPro" id="IPR019734">
    <property type="entry name" value="TPR_rpt"/>
</dbReference>
<dbReference type="InterPro" id="IPR010559">
    <property type="entry name" value="Sig_transdc_His_kin_internal"/>
</dbReference>
<dbReference type="PANTHER" id="PTHR10098:SF108">
    <property type="entry name" value="TETRATRICOPEPTIDE REPEAT PROTEIN 28"/>
    <property type="match status" value="1"/>
</dbReference>
<evidence type="ECO:0000259" key="3">
    <source>
        <dbReference type="Pfam" id="PF06580"/>
    </source>
</evidence>
<dbReference type="SUPFAM" id="SSF55874">
    <property type="entry name" value="ATPase domain of HSP90 chaperone/DNA topoisomerase II/histidine kinase"/>
    <property type="match status" value="1"/>
</dbReference>
<protein>
    <submittedName>
        <fullName evidence="4">Tetratricopeptide repeat protein</fullName>
    </submittedName>
</protein>
<dbReference type="Pfam" id="PF06580">
    <property type="entry name" value="His_kinase"/>
    <property type="match status" value="1"/>
</dbReference>
<sequence length="752" mass="86486">MTSLVSIFLNQSKQIKKSPAKSIHLILDFKLLLLCFFLSAGSLYAQSKKADSLAHVLSAHTQEDTTRVNLLYDLAYANFQTDMESTNAHLEEAWHLSEELDYTRGKARVLYLKGILENIKSNYTKSLEFFKRSLEHYRSIGDQDGIAANYTAFGITYYDQSKYEEAIQVYAKASEIYENLGNKRELITILINSGNVYSETGRFDEAILNYQRALEESEAINDEDGISFVHSNLGVVYKVQGNYPLAIDHFNKSLVYDIKTKDTLGLAYKYNDLGEVYRSLEKYDAALEHYEQSLRFSSKKGNNRLVAVINGNIGNLYLLKKAYSEALTYYYTSLETSQKINNLKQTAICFNSIGEIKLLLNEPLIARENFLNAEEISRQTNNKHVLPISLLGIAETYVNENDYQKALFFTLEAQKIAEELALLEIQKKTFEILSIIYEKTGRYREALNNYQLFKSLNDSLFNRENIEKIAQLKYKYQYKQALDSASIRELELTKTVMTTSQDLAQSRQNFLWAIIGILMVSILLGAIVFYQKYHHIKAKTENIITEQKLLRSQMTPHFIFNSLSVLQGMILNKEDKKSVNYLSKFSRLLRITLENSREQMVLLSQELTAIENYLALQSFEDDSYDYTITINHNIDGSLFKIPPMLIQPFIENAIEHAFGDQKENRKIEMHLEYSKNELICVIKDNGMGITDAHENRRGGKKSLATKITSERLNILSTNYKMKGSVTIENRMKYHEKGTIVTLVIPYEKLEVV</sequence>
<dbReference type="Gene3D" id="3.30.565.10">
    <property type="entry name" value="Histidine kinase-like ATPase, C-terminal domain"/>
    <property type="match status" value="1"/>
</dbReference>
<evidence type="ECO:0000256" key="2">
    <source>
        <dbReference type="SAM" id="Phobius"/>
    </source>
</evidence>
<feature type="transmembrane region" description="Helical" evidence="2">
    <location>
        <begin position="510"/>
        <end position="530"/>
    </location>
</feature>
<feature type="repeat" description="TPR" evidence="1">
    <location>
        <begin position="187"/>
        <end position="220"/>
    </location>
</feature>
<dbReference type="InterPro" id="IPR036890">
    <property type="entry name" value="HATPase_C_sf"/>
</dbReference>
<dbReference type="SMART" id="SM00028">
    <property type="entry name" value="TPR"/>
    <property type="match status" value="8"/>
</dbReference>
<reference evidence="4" key="1">
    <citation type="submission" date="2022-10" db="EMBL/GenBank/DDBJ databases">
        <title>Comparative genomics and taxonomic characterization of three novel marine species of genus Reichenbachiella exhibiting antioxidant and polysaccharide degradation activities.</title>
        <authorList>
            <person name="Muhammad N."/>
            <person name="Lee Y.-J."/>
            <person name="Ko J."/>
            <person name="Kim S.-G."/>
        </authorList>
    </citation>
    <scope>NUCLEOTIDE SEQUENCE</scope>
    <source>
        <strain evidence="4">Wsw4-B4</strain>
    </source>
</reference>
<feature type="repeat" description="TPR" evidence="1">
    <location>
        <begin position="267"/>
        <end position="300"/>
    </location>
</feature>
<feature type="repeat" description="TPR" evidence="1">
    <location>
        <begin position="227"/>
        <end position="260"/>
    </location>
</feature>